<dbReference type="EMBL" id="MU154618">
    <property type="protein sequence ID" value="KAF9491503.1"/>
    <property type="molecule type" value="Genomic_DNA"/>
</dbReference>
<organism evidence="1 2">
    <name type="scientific">Pleurotus eryngii</name>
    <name type="common">Boletus of the steppes</name>
    <dbReference type="NCBI Taxonomy" id="5323"/>
    <lineage>
        <taxon>Eukaryota</taxon>
        <taxon>Fungi</taxon>
        <taxon>Dikarya</taxon>
        <taxon>Basidiomycota</taxon>
        <taxon>Agaricomycotina</taxon>
        <taxon>Agaricomycetes</taxon>
        <taxon>Agaricomycetidae</taxon>
        <taxon>Agaricales</taxon>
        <taxon>Pleurotineae</taxon>
        <taxon>Pleurotaceae</taxon>
        <taxon>Pleurotus</taxon>
    </lineage>
</organism>
<dbReference type="AlphaFoldDB" id="A0A9P5ZQV3"/>
<reference evidence="1" key="1">
    <citation type="submission" date="2020-11" db="EMBL/GenBank/DDBJ databases">
        <authorList>
            <consortium name="DOE Joint Genome Institute"/>
            <person name="Ahrendt S."/>
            <person name="Riley R."/>
            <person name="Andreopoulos W."/>
            <person name="Labutti K."/>
            <person name="Pangilinan J."/>
            <person name="Ruiz-Duenas F.J."/>
            <person name="Barrasa J.M."/>
            <person name="Sanchez-Garcia M."/>
            <person name="Camarero S."/>
            <person name="Miyauchi S."/>
            <person name="Serrano A."/>
            <person name="Linde D."/>
            <person name="Babiker R."/>
            <person name="Drula E."/>
            <person name="Ayuso-Fernandez I."/>
            <person name="Pacheco R."/>
            <person name="Padilla G."/>
            <person name="Ferreira P."/>
            <person name="Barriuso J."/>
            <person name="Kellner H."/>
            <person name="Castanera R."/>
            <person name="Alfaro M."/>
            <person name="Ramirez L."/>
            <person name="Pisabarro A.G."/>
            <person name="Kuo A."/>
            <person name="Tritt A."/>
            <person name="Lipzen A."/>
            <person name="He G."/>
            <person name="Yan M."/>
            <person name="Ng V."/>
            <person name="Cullen D."/>
            <person name="Martin F."/>
            <person name="Rosso M.-N."/>
            <person name="Henrissat B."/>
            <person name="Hibbett D."/>
            <person name="Martinez A.T."/>
            <person name="Grigoriev I.V."/>
        </authorList>
    </citation>
    <scope>NUCLEOTIDE SEQUENCE</scope>
    <source>
        <strain evidence="1">ATCC 90797</strain>
    </source>
</reference>
<evidence type="ECO:0000313" key="1">
    <source>
        <dbReference type="EMBL" id="KAF9491503.1"/>
    </source>
</evidence>
<name>A0A9P5ZQV3_PLEER</name>
<dbReference type="Proteomes" id="UP000807025">
    <property type="component" value="Unassembled WGS sequence"/>
</dbReference>
<keyword evidence="2" id="KW-1185">Reference proteome</keyword>
<gene>
    <name evidence="1" type="ORF">BDN71DRAFT_1433936</name>
</gene>
<evidence type="ECO:0000313" key="2">
    <source>
        <dbReference type="Proteomes" id="UP000807025"/>
    </source>
</evidence>
<dbReference type="OrthoDB" id="2972036at2759"/>
<protein>
    <submittedName>
        <fullName evidence="1">Uncharacterized protein</fullName>
    </submittedName>
</protein>
<comment type="caution">
    <text evidence="1">The sequence shown here is derived from an EMBL/GenBank/DDBJ whole genome shotgun (WGS) entry which is preliminary data.</text>
</comment>
<sequence>MSRTTGQYSLQPWGTFKEPGHIDGQITTHMPQISPNVFPPGVYFNSDEHSDKQPRPNLESVRSFLPPSHLPLHVPLFDCGHFCTGYLTPLATFSSLWLHKPTTRAFNAILKNKKLVELVEQFCTTGQTDYSLLAQLLSHGSSLICNKYARSKDLVVFQNNHLCSPKYHPNDTEMGAPDLVGVLGAINRLLDGDNMAHIPWHHILTTIEEKGKADWKEEACQSGAYLEFVNQSRPDLVGMYRLSISPIGYIIQYSCPAGLQTSEVFCWSDLSPLVSYVCTLYVPHPDFATRDPSVNLVDNGDILSPPAWNICNSDKIYENCVVKVVGDPWHQMT</sequence>
<accession>A0A9P5ZQV3</accession>
<proteinExistence type="predicted"/>